<keyword evidence="2" id="KW-0812">Transmembrane</keyword>
<dbReference type="EMBL" id="MVGC01000790">
    <property type="protein sequence ID" value="RJE17643.1"/>
    <property type="molecule type" value="Genomic_DNA"/>
</dbReference>
<dbReference type="OrthoDB" id="10323249at2759"/>
<protein>
    <submittedName>
        <fullName evidence="3">Uncharacterized protein</fullName>
    </submittedName>
</protein>
<evidence type="ECO:0000256" key="1">
    <source>
        <dbReference type="SAM" id="Coils"/>
    </source>
</evidence>
<sequence>MPRTIDQQIAEAQAKLNRLKTRQKASDTRRKIIVGAIVTTEALKDPKIARWMAATLRKNATREVDQKEIAGLLVRLLRQDVGNLTATATTKAEAARLRASVQKITIDALEQNRQIASTAAKMSRRMHRDSVTAAQEAAEQAVRGLEREIQAAANHMRLEAVRGRKEALYNFGGGLAVFGGLLALGGVLGIVALLLIQGRGDARAFGKYPLTYCTAAGGQVASTSDGSRFCGIWIDPPKQTD</sequence>
<feature type="transmembrane region" description="Helical" evidence="2">
    <location>
        <begin position="171"/>
        <end position="196"/>
    </location>
</feature>
<keyword evidence="4" id="KW-1185">Reference proteome</keyword>
<evidence type="ECO:0000313" key="4">
    <source>
        <dbReference type="Proteomes" id="UP000266188"/>
    </source>
</evidence>
<gene>
    <name evidence="3" type="ORF">PHISCL_10014</name>
</gene>
<comment type="caution">
    <text evidence="3">The sequence shown here is derived from an EMBL/GenBank/DDBJ whole genome shotgun (WGS) entry which is preliminary data.</text>
</comment>
<feature type="coiled-coil region" evidence="1">
    <location>
        <begin position="128"/>
        <end position="155"/>
    </location>
</feature>
<evidence type="ECO:0000313" key="3">
    <source>
        <dbReference type="EMBL" id="RJE17643.1"/>
    </source>
</evidence>
<keyword evidence="2" id="KW-1133">Transmembrane helix</keyword>
<proteinExistence type="predicted"/>
<keyword evidence="1" id="KW-0175">Coiled coil</keyword>
<reference evidence="4" key="1">
    <citation type="submission" date="2017-02" db="EMBL/GenBank/DDBJ databases">
        <authorList>
            <person name="Tafer H."/>
            <person name="Lopandic K."/>
        </authorList>
    </citation>
    <scope>NUCLEOTIDE SEQUENCE [LARGE SCALE GENOMIC DNA]</scope>
    <source>
        <strain evidence="4">CBS 366.77</strain>
    </source>
</reference>
<organism evidence="3 4">
    <name type="scientific">Aspergillus sclerotialis</name>
    <dbReference type="NCBI Taxonomy" id="2070753"/>
    <lineage>
        <taxon>Eukaryota</taxon>
        <taxon>Fungi</taxon>
        <taxon>Dikarya</taxon>
        <taxon>Ascomycota</taxon>
        <taxon>Pezizomycotina</taxon>
        <taxon>Eurotiomycetes</taxon>
        <taxon>Eurotiomycetidae</taxon>
        <taxon>Eurotiales</taxon>
        <taxon>Aspergillaceae</taxon>
        <taxon>Aspergillus</taxon>
        <taxon>Aspergillus subgen. Polypaecilum</taxon>
    </lineage>
</organism>
<dbReference type="AlphaFoldDB" id="A0A3A2Z630"/>
<accession>A0A3A2Z630</accession>
<keyword evidence="2" id="KW-0472">Membrane</keyword>
<name>A0A3A2Z630_9EURO</name>
<evidence type="ECO:0000256" key="2">
    <source>
        <dbReference type="SAM" id="Phobius"/>
    </source>
</evidence>
<dbReference type="Proteomes" id="UP000266188">
    <property type="component" value="Unassembled WGS sequence"/>
</dbReference>